<evidence type="ECO:0000313" key="2">
    <source>
        <dbReference type="EMBL" id="MBB2902731.1"/>
    </source>
</evidence>
<keyword evidence="1" id="KW-0472">Membrane</keyword>
<comment type="caution">
    <text evidence="2">The sequence shown here is derived from an EMBL/GenBank/DDBJ whole genome shotgun (WGS) entry which is preliminary data.</text>
</comment>
<evidence type="ECO:0000313" key="3">
    <source>
        <dbReference type="Proteomes" id="UP000533269"/>
    </source>
</evidence>
<gene>
    <name evidence="2" type="ORF">FHR75_003567</name>
</gene>
<dbReference type="RefSeq" id="WP_012087152.1">
    <property type="nucleotide sequence ID" value="NZ_JACHVY010000004.1"/>
</dbReference>
<accession>A0A7W4XY32</accession>
<feature type="transmembrane region" description="Helical" evidence="1">
    <location>
        <begin position="37"/>
        <end position="58"/>
    </location>
</feature>
<reference evidence="2 3" key="1">
    <citation type="submission" date="2020-08" db="EMBL/GenBank/DDBJ databases">
        <title>The Agave Microbiome: Exploring the role of microbial communities in plant adaptations to desert environments.</title>
        <authorList>
            <person name="Partida-Martinez L.P."/>
        </authorList>
    </citation>
    <scope>NUCLEOTIDE SEQUENCE [LARGE SCALE GENOMIC DNA]</scope>
    <source>
        <strain evidence="2 3">AS2.23</strain>
    </source>
</reference>
<proteinExistence type="predicted"/>
<name>A0A7W4XY32_KINRA</name>
<keyword evidence="1" id="KW-0812">Transmembrane</keyword>
<protein>
    <submittedName>
        <fullName evidence="2">Flp pilus assembly pilin Flp</fullName>
    </submittedName>
</protein>
<dbReference type="Proteomes" id="UP000533269">
    <property type="component" value="Unassembled WGS sequence"/>
</dbReference>
<dbReference type="AlphaFoldDB" id="A0A7W4XY32"/>
<dbReference type="EMBL" id="JACHVY010000004">
    <property type="protein sequence ID" value="MBB2902731.1"/>
    <property type="molecule type" value="Genomic_DNA"/>
</dbReference>
<sequence>MSDHFLLISRLARLLSARARRAAASGRDAGASALEWAVIAAIVVVAATLIGGAVYNIVQSKSEGLTECAAVAVGSNC</sequence>
<evidence type="ECO:0000256" key="1">
    <source>
        <dbReference type="SAM" id="Phobius"/>
    </source>
</evidence>
<reference evidence="2 3" key="2">
    <citation type="submission" date="2020-08" db="EMBL/GenBank/DDBJ databases">
        <authorList>
            <person name="Partida-Martinez L."/>
            <person name="Huntemann M."/>
            <person name="Clum A."/>
            <person name="Wang J."/>
            <person name="Palaniappan K."/>
            <person name="Ritter S."/>
            <person name="Chen I.-M."/>
            <person name="Stamatis D."/>
            <person name="Reddy T."/>
            <person name="O'Malley R."/>
            <person name="Daum C."/>
            <person name="Shapiro N."/>
            <person name="Ivanova N."/>
            <person name="Kyrpides N."/>
            <person name="Woyke T."/>
        </authorList>
    </citation>
    <scope>NUCLEOTIDE SEQUENCE [LARGE SCALE GENOMIC DNA]</scope>
    <source>
        <strain evidence="2 3">AS2.23</strain>
    </source>
</reference>
<organism evidence="2 3">
    <name type="scientific">Kineococcus radiotolerans</name>
    <dbReference type="NCBI Taxonomy" id="131568"/>
    <lineage>
        <taxon>Bacteria</taxon>
        <taxon>Bacillati</taxon>
        <taxon>Actinomycetota</taxon>
        <taxon>Actinomycetes</taxon>
        <taxon>Kineosporiales</taxon>
        <taxon>Kineosporiaceae</taxon>
        <taxon>Kineococcus</taxon>
    </lineage>
</organism>
<keyword evidence="1" id="KW-1133">Transmembrane helix</keyword>